<reference evidence="1" key="1">
    <citation type="journal article" date="2020" name="Stud. Mycol.">
        <title>101 Dothideomycetes genomes: a test case for predicting lifestyles and emergence of pathogens.</title>
        <authorList>
            <person name="Haridas S."/>
            <person name="Albert R."/>
            <person name="Binder M."/>
            <person name="Bloem J."/>
            <person name="Labutti K."/>
            <person name="Salamov A."/>
            <person name="Andreopoulos B."/>
            <person name="Baker S."/>
            <person name="Barry K."/>
            <person name="Bills G."/>
            <person name="Bluhm B."/>
            <person name="Cannon C."/>
            <person name="Castanera R."/>
            <person name="Culley D."/>
            <person name="Daum C."/>
            <person name="Ezra D."/>
            <person name="Gonzalez J."/>
            <person name="Henrissat B."/>
            <person name="Kuo A."/>
            <person name="Liang C."/>
            <person name="Lipzen A."/>
            <person name="Lutzoni F."/>
            <person name="Magnuson J."/>
            <person name="Mondo S."/>
            <person name="Nolan M."/>
            <person name="Ohm R."/>
            <person name="Pangilinan J."/>
            <person name="Park H.-J."/>
            <person name="Ramirez L."/>
            <person name="Alfaro M."/>
            <person name="Sun H."/>
            <person name="Tritt A."/>
            <person name="Yoshinaga Y."/>
            <person name="Zwiers L.-H."/>
            <person name="Turgeon B."/>
            <person name="Goodwin S."/>
            <person name="Spatafora J."/>
            <person name="Crous P."/>
            <person name="Grigoriev I."/>
        </authorList>
    </citation>
    <scope>NUCLEOTIDE SEQUENCE</scope>
    <source>
        <strain evidence="1">CBS 107.79</strain>
    </source>
</reference>
<dbReference type="EMBL" id="ML976730">
    <property type="protein sequence ID" value="KAF1967563.1"/>
    <property type="molecule type" value="Genomic_DNA"/>
</dbReference>
<evidence type="ECO:0000313" key="1">
    <source>
        <dbReference type="EMBL" id="KAF1967563.1"/>
    </source>
</evidence>
<name>A0A6A5UQU0_9PLEO</name>
<organism evidence="1 2">
    <name type="scientific">Bimuria novae-zelandiae CBS 107.79</name>
    <dbReference type="NCBI Taxonomy" id="1447943"/>
    <lineage>
        <taxon>Eukaryota</taxon>
        <taxon>Fungi</taxon>
        <taxon>Dikarya</taxon>
        <taxon>Ascomycota</taxon>
        <taxon>Pezizomycotina</taxon>
        <taxon>Dothideomycetes</taxon>
        <taxon>Pleosporomycetidae</taxon>
        <taxon>Pleosporales</taxon>
        <taxon>Massarineae</taxon>
        <taxon>Didymosphaeriaceae</taxon>
        <taxon>Bimuria</taxon>
    </lineage>
</organism>
<dbReference type="Proteomes" id="UP000800036">
    <property type="component" value="Unassembled WGS sequence"/>
</dbReference>
<keyword evidence="2" id="KW-1185">Reference proteome</keyword>
<gene>
    <name evidence="1" type="ORF">BU23DRAFT_559215</name>
</gene>
<proteinExistence type="predicted"/>
<dbReference type="AlphaFoldDB" id="A0A6A5UQU0"/>
<sequence>MLQPVLLCIQVCLSTGIVFTLLLHALVDGGTRTMVNTYEIQVICPLICFNPSPCKPVRVIMHEGGSCASSQRCSGTGTALPYS</sequence>
<evidence type="ECO:0000313" key="2">
    <source>
        <dbReference type="Proteomes" id="UP000800036"/>
    </source>
</evidence>
<protein>
    <submittedName>
        <fullName evidence="1">Uncharacterized protein</fullName>
    </submittedName>
</protein>
<accession>A0A6A5UQU0</accession>